<feature type="compositionally biased region" description="Low complexity" evidence="1">
    <location>
        <begin position="85"/>
        <end position="102"/>
    </location>
</feature>
<keyword evidence="3" id="KW-1185">Reference proteome</keyword>
<evidence type="ECO:0000256" key="1">
    <source>
        <dbReference type="SAM" id="MobiDB-lite"/>
    </source>
</evidence>
<gene>
    <name evidence="2" type="ORF">C7476_103286</name>
</gene>
<proteinExistence type="predicted"/>
<organism evidence="2 3">
    <name type="scientific">Phyllobacterium bourgognense</name>
    <dbReference type="NCBI Taxonomy" id="314236"/>
    <lineage>
        <taxon>Bacteria</taxon>
        <taxon>Pseudomonadati</taxon>
        <taxon>Pseudomonadota</taxon>
        <taxon>Alphaproteobacteria</taxon>
        <taxon>Hyphomicrobiales</taxon>
        <taxon>Phyllobacteriaceae</taxon>
        <taxon>Phyllobacterium</taxon>
    </lineage>
</organism>
<comment type="caution">
    <text evidence="2">The sequence shown here is derived from an EMBL/GenBank/DDBJ whole genome shotgun (WGS) entry which is preliminary data.</text>
</comment>
<dbReference type="EMBL" id="QPJM01000003">
    <property type="protein sequence ID" value="RCW85443.1"/>
    <property type="molecule type" value="Genomic_DNA"/>
</dbReference>
<evidence type="ECO:0000313" key="3">
    <source>
        <dbReference type="Proteomes" id="UP000253324"/>
    </source>
</evidence>
<evidence type="ECO:0000313" key="2">
    <source>
        <dbReference type="EMBL" id="RCW85443.1"/>
    </source>
</evidence>
<name>A0A368YZ15_9HYPH</name>
<dbReference type="Proteomes" id="UP000253324">
    <property type="component" value="Unassembled WGS sequence"/>
</dbReference>
<sequence length="303" mass="33939">MYYSKTSTACFDIPHKSRKKSASHPLPRYPNSPLLDGRILEIIAERNGDARPVNIVSKFGGSKQPNDESDQDVIHASGEPCAVAPLTPRLSSSLSPSCSPSTRRTHSPVTRSRSRTKTLEKAVARMPNPYVKQWRHLWQHEKLAASFEALERREGLAFTLKLSPAREKMLLNHVEPANQIARYIGKEMTNAFNEVLPYSFTLEFSPSGVLHLHGAIRPFDRSKTHIESLKRVLMRAGGKCSGKVASRQCVLKSLTDGLGWAAYLNKAGNDAAERLMTNKVTFISNNLRKIAECDHRQFRSTIY</sequence>
<protein>
    <submittedName>
        <fullName evidence="2">Uncharacterized protein</fullName>
    </submittedName>
</protein>
<reference evidence="2 3" key="1">
    <citation type="submission" date="2018-07" db="EMBL/GenBank/DDBJ databases">
        <title>Genomic Encyclopedia of Type Strains, Phase III (KMG-III): the genomes of soil and plant-associated and newly described type strains.</title>
        <authorList>
            <person name="Whitman W."/>
        </authorList>
    </citation>
    <scope>NUCLEOTIDE SEQUENCE [LARGE SCALE GENOMIC DNA]</scope>
    <source>
        <strain evidence="2 3">31-25a</strain>
    </source>
</reference>
<accession>A0A368YZ15</accession>
<feature type="region of interest" description="Disordered" evidence="1">
    <location>
        <begin position="85"/>
        <end position="115"/>
    </location>
</feature>
<dbReference type="AlphaFoldDB" id="A0A368YZ15"/>